<dbReference type="PROSITE" id="PS50977">
    <property type="entry name" value="HTH_TETR_2"/>
    <property type="match status" value="1"/>
</dbReference>
<keyword evidence="1" id="KW-0805">Transcription regulation</keyword>
<dbReference type="RefSeq" id="WP_132505704.1">
    <property type="nucleotide sequence ID" value="NZ_SMKP01000013.1"/>
</dbReference>
<comment type="caution">
    <text evidence="6">The sequence shown here is derived from an EMBL/GenBank/DDBJ whole genome shotgun (WGS) entry which is preliminary data.</text>
</comment>
<keyword evidence="7" id="KW-1185">Reference proteome</keyword>
<evidence type="ECO:0000256" key="4">
    <source>
        <dbReference type="PROSITE-ProRule" id="PRU00335"/>
    </source>
</evidence>
<dbReference type="InterPro" id="IPR001647">
    <property type="entry name" value="HTH_TetR"/>
</dbReference>
<dbReference type="EMBL" id="SMKP01000013">
    <property type="protein sequence ID" value="TDD24142.1"/>
    <property type="molecule type" value="Genomic_DNA"/>
</dbReference>
<dbReference type="GO" id="GO:0000976">
    <property type="term" value="F:transcription cis-regulatory region binding"/>
    <property type="evidence" value="ECO:0007669"/>
    <property type="project" value="TreeGrafter"/>
</dbReference>
<keyword evidence="2 4" id="KW-0238">DNA-binding</keyword>
<dbReference type="PANTHER" id="PTHR30055:SF148">
    <property type="entry name" value="TETR-FAMILY TRANSCRIPTIONAL REGULATOR"/>
    <property type="match status" value="1"/>
</dbReference>
<keyword evidence="3" id="KW-0804">Transcription</keyword>
<dbReference type="InterPro" id="IPR050109">
    <property type="entry name" value="HTH-type_TetR-like_transc_reg"/>
</dbReference>
<name>A0A4R4X1T4_9ACTN</name>
<dbReference type="GO" id="GO:0003700">
    <property type="term" value="F:DNA-binding transcription factor activity"/>
    <property type="evidence" value="ECO:0007669"/>
    <property type="project" value="TreeGrafter"/>
</dbReference>
<organism evidence="6 7">
    <name type="scientific">Nonomuraea diastatica</name>
    <dbReference type="NCBI Taxonomy" id="1848329"/>
    <lineage>
        <taxon>Bacteria</taxon>
        <taxon>Bacillati</taxon>
        <taxon>Actinomycetota</taxon>
        <taxon>Actinomycetes</taxon>
        <taxon>Streptosporangiales</taxon>
        <taxon>Streptosporangiaceae</taxon>
        <taxon>Nonomuraea</taxon>
    </lineage>
</organism>
<proteinExistence type="predicted"/>
<dbReference type="Gene3D" id="1.10.357.10">
    <property type="entry name" value="Tetracycline Repressor, domain 2"/>
    <property type="match status" value="1"/>
</dbReference>
<dbReference type="PANTHER" id="PTHR30055">
    <property type="entry name" value="HTH-TYPE TRANSCRIPTIONAL REGULATOR RUTR"/>
    <property type="match status" value="1"/>
</dbReference>
<dbReference type="AlphaFoldDB" id="A0A4R4X1T4"/>
<dbReference type="InterPro" id="IPR009057">
    <property type="entry name" value="Homeodomain-like_sf"/>
</dbReference>
<evidence type="ECO:0000256" key="3">
    <source>
        <dbReference type="ARBA" id="ARBA00023163"/>
    </source>
</evidence>
<dbReference type="InterPro" id="IPR011075">
    <property type="entry name" value="TetR_C"/>
</dbReference>
<dbReference type="Gene3D" id="1.10.10.60">
    <property type="entry name" value="Homeodomain-like"/>
    <property type="match status" value="1"/>
</dbReference>
<dbReference type="SUPFAM" id="SSF46689">
    <property type="entry name" value="Homeodomain-like"/>
    <property type="match status" value="1"/>
</dbReference>
<feature type="domain" description="HTH tetR-type" evidence="5">
    <location>
        <begin position="10"/>
        <end position="70"/>
    </location>
</feature>
<evidence type="ECO:0000313" key="6">
    <source>
        <dbReference type="EMBL" id="TDD24142.1"/>
    </source>
</evidence>
<gene>
    <name evidence="6" type="ORF">E1294_06495</name>
</gene>
<protein>
    <submittedName>
        <fullName evidence="6">TetR/AcrR family transcriptional regulator</fullName>
    </submittedName>
</protein>
<dbReference type="SUPFAM" id="SSF48498">
    <property type="entry name" value="Tetracyclin repressor-like, C-terminal domain"/>
    <property type="match status" value="1"/>
</dbReference>
<evidence type="ECO:0000256" key="1">
    <source>
        <dbReference type="ARBA" id="ARBA00023015"/>
    </source>
</evidence>
<dbReference type="Pfam" id="PF16859">
    <property type="entry name" value="TetR_C_11"/>
    <property type="match status" value="1"/>
</dbReference>
<evidence type="ECO:0000256" key="2">
    <source>
        <dbReference type="ARBA" id="ARBA00023125"/>
    </source>
</evidence>
<feature type="DNA-binding region" description="H-T-H motif" evidence="4">
    <location>
        <begin position="33"/>
        <end position="52"/>
    </location>
</feature>
<dbReference type="Proteomes" id="UP000294543">
    <property type="component" value="Unassembled WGS sequence"/>
</dbReference>
<accession>A0A4R4X1T4</accession>
<dbReference type="Pfam" id="PF00440">
    <property type="entry name" value="TetR_N"/>
    <property type="match status" value="1"/>
</dbReference>
<dbReference type="OrthoDB" id="9796019at2"/>
<reference evidence="6 7" key="1">
    <citation type="submission" date="2019-03" db="EMBL/GenBank/DDBJ databases">
        <title>Draft genome sequences of novel Actinobacteria.</title>
        <authorList>
            <person name="Sahin N."/>
            <person name="Ay H."/>
            <person name="Saygin H."/>
        </authorList>
    </citation>
    <scope>NUCLEOTIDE SEQUENCE [LARGE SCALE GENOMIC DNA]</scope>
    <source>
        <strain evidence="6 7">KC712</strain>
    </source>
</reference>
<sequence length="195" mass="21838">MEQAKRRRGSTLEEAIVEAAWNELREAGYAKATMNGIARRAGTSKHVLYRRWKSQPELFLAALKRFAATVEVPDTGDVRDDLVALLGRIRQVFDLLPRDLISGLITDTQDDPALFEEMRAYVMGAGVHDITRVILRRAADRGQIEPGPPCARIVRLPIDLLRNEYLMSRGPLPAGTVTEIIDDVVMPLLRPAARR</sequence>
<dbReference type="InterPro" id="IPR036271">
    <property type="entry name" value="Tet_transcr_reg_TetR-rel_C_sf"/>
</dbReference>
<evidence type="ECO:0000259" key="5">
    <source>
        <dbReference type="PROSITE" id="PS50977"/>
    </source>
</evidence>
<evidence type="ECO:0000313" key="7">
    <source>
        <dbReference type="Proteomes" id="UP000294543"/>
    </source>
</evidence>